<feature type="domain" description="AB hydrolase-1" evidence="4">
    <location>
        <begin position="12"/>
        <end position="87"/>
    </location>
</feature>
<dbReference type="EMBL" id="WHWC01000003">
    <property type="protein sequence ID" value="KAG8387215.1"/>
    <property type="molecule type" value="Genomic_DNA"/>
</dbReference>
<comment type="caution">
    <text evidence="5">The sequence shown here is derived from an EMBL/GenBank/DDBJ whole genome shotgun (WGS) entry which is preliminary data.</text>
</comment>
<evidence type="ECO:0000256" key="3">
    <source>
        <dbReference type="SAM" id="MobiDB-lite"/>
    </source>
</evidence>
<evidence type="ECO:0000256" key="2">
    <source>
        <dbReference type="ARBA" id="ARBA00038334"/>
    </source>
</evidence>
<reference evidence="5" key="1">
    <citation type="submission" date="2019-10" db="EMBL/GenBank/DDBJ databases">
        <authorList>
            <person name="Zhang R."/>
            <person name="Pan Y."/>
            <person name="Wang J."/>
            <person name="Ma R."/>
            <person name="Yu S."/>
        </authorList>
    </citation>
    <scope>NUCLEOTIDE SEQUENCE</scope>
    <source>
        <strain evidence="5">LA-IB0</strain>
        <tissue evidence="5">Leaf</tissue>
    </source>
</reference>
<keyword evidence="6" id="KW-1185">Reference proteome</keyword>
<feature type="region of interest" description="Disordered" evidence="3">
    <location>
        <begin position="1"/>
        <end position="25"/>
    </location>
</feature>
<dbReference type="InterPro" id="IPR000639">
    <property type="entry name" value="Epox_hydrolase-like"/>
</dbReference>
<dbReference type="InterPro" id="IPR000073">
    <property type="entry name" value="AB_hydrolase_1"/>
</dbReference>
<dbReference type="Pfam" id="PF00561">
    <property type="entry name" value="Abhydrolase_1"/>
    <property type="match status" value="1"/>
</dbReference>
<comment type="similarity">
    <text evidence="2">Belongs to the AB hydrolase superfamily. Epoxide hydrolase family.</text>
</comment>
<protein>
    <recommendedName>
        <fullName evidence="4">AB hydrolase-1 domain-containing protein</fullName>
    </recommendedName>
</protein>
<accession>A0AAV6Y0E2</accession>
<dbReference type="Gene3D" id="3.40.50.1820">
    <property type="entry name" value="alpha/beta hydrolase"/>
    <property type="match status" value="1"/>
</dbReference>
<sequence>MAALDAPPLRQGLPHHRPDLRGFGDTDAPPSATSYTVLHIVGDLVALLDALGLEQVFLVGHDWGTIIAWWFCLLRPDRIKALVNTSMVFQPRNPVVKPVEGFRDIFVDGFYVCKFQEPGKAEADSTDTVTLMKTFLSSRDPKPPVIPKEIDMDVFIARKKKHVETEICISIGFGFLS</sequence>
<dbReference type="GO" id="GO:0016787">
    <property type="term" value="F:hydrolase activity"/>
    <property type="evidence" value="ECO:0007669"/>
    <property type="project" value="UniProtKB-KW"/>
</dbReference>
<evidence type="ECO:0000313" key="5">
    <source>
        <dbReference type="EMBL" id="KAG8387215.1"/>
    </source>
</evidence>
<proteinExistence type="inferred from homology"/>
<name>A0AAV6Y0E2_9LAMI</name>
<dbReference type="Proteomes" id="UP000826271">
    <property type="component" value="Unassembled WGS sequence"/>
</dbReference>
<keyword evidence="1" id="KW-0378">Hydrolase</keyword>
<organism evidence="5 6">
    <name type="scientific">Buddleja alternifolia</name>
    <dbReference type="NCBI Taxonomy" id="168488"/>
    <lineage>
        <taxon>Eukaryota</taxon>
        <taxon>Viridiplantae</taxon>
        <taxon>Streptophyta</taxon>
        <taxon>Embryophyta</taxon>
        <taxon>Tracheophyta</taxon>
        <taxon>Spermatophyta</taxon>
        <taxon>Magnoliopsida</taxon>
        <taxon>eudicotyledons</taxon>
        <taxon>Gunneridae</taxon>
        <taxon>Pentapetalae</taxon>
        <taxon>asterids</taxon>
        <taxon>lamiids</taxon>
        <taxon>Lamiales</taxon>
        <taxon>Scrophulariaceae</taxon>
        <taxon>Buddlejeae</taxon>
        <taxon>Buddleja</taxon>
    </lineage>
</organism>
<evidence type="ECO:0000259" key="4">
    <source>
        <dbReference type="Pfam" id="PF00561"/>
    </source>
</evidence>
<evidence type="ECO:0000256" key="1">
    <source>
        <dbReference type="ARBA" id="ARBA00022801"/>
    </source>
</evidence>
<evidence type="ECO:0000313" key="6">
    <source>
        <dbReference type="Proteomes" id="UP000826271"/>
    </source>
</evidence>
<dbReference type="SUPFAM" id="SSF53474">
    <property type="entry name" value="alpha/beta-Hydrolases"/>
    <property type="match status" value="1"/>
</dbReference>
<dbReference type="PRINTS" id="PR00412">
    <property type="entry name" value="EPOXHYDRLASE"/>
</dbReference>
<dbReference type="InterPro" id="IPR029058">
    <property type="entry name" value="AB_hydrolase_fold"/>
</dbReference>
<dbReference type="AlphaFoldDB" id="A0AAV6Y0E2"/>
<gene>
    <name evidence="5" type="ORF">BUALT_Bualt03G0230100</name>
</gene>
<dbReference type="PANTHER" id="PTHR43329">
    <property type="entry name" value="EPOXIDE HYDROLASE"/>
    <property type="match status" value="1"/>
</dbReference>